<keyword evidence="4" id="KW-1185">Reference proteome</keyword>
<organism evidence="3 4">
    <name type="scientific">Lentinula raphanica</name>
    <dbReference type="NCBI Taxonomy" id="153919"/>
    <lineage>
        <taxon>Eukaryota</taxon>
        <taxon>Fungi</taxon>
        <taxon>Dikarya</taxon>
        <taxon>Basidiomycota</taxon>
        <taxon>Agaricomycotina</taxon>
        <taxon>Agaricomycetes</taxon>
        <taxon>Agaricomycetidae</taxon>
        <taxon>Agaricales</taxon>
        <taxon>Marasmiineae</taxon>
        <taxon>Omphalotaceae</taxon>
        <taxon>Lentinula</taxon>
    </lineage>
</organism>
<comment type="caution">
    <text evidence="3">The sequence shown here is derived from an EMBL/GenBank/DDBJ whole genome shotgun (WGS) entry which is preliminary data.</text>
</comment>
<dbReference type="AlphaFoldDB" id="A0AA38PHV4"/>
<feature type="region of interest" description="Disordered" evidence="2">
    <location>
        <begin position="461"/>
        <end position="486"/>
    </location>
</feature>
<evidence type="ECO:0000313" key="4">
    <source>
        <dbReference type="Proteomes" id="UP001163846"/>
    </source>
</evidence>
<evidence type="ECO:0008006" key="5">
    <source>
        <dbReference type="Google" id="ProtNLM"/>
    </source>
</evidence>
<dbReference type="Gene3D" id="3.80.10.10">
    <property type="entry name" value="Ribonuclease Inhibitor"/>
    <property type="match status" value="1"/>
</dbReference>
<sequence>MSSSHFQSSQSIAQIAWPTKRISTCLCDECHHSIHLDAYLLDFHDILEKSRSGYNLNAAERIAYLEMLEETRNEIERFETELHRLREVAKKLQEQKMFLHAYEAGIRHVISPIQRLPLEILGLIFQYVCCGKNATDIANDHNVCSYGITIRLPTIDMSSVCIKWYRTVSSMPILWTSFGHDGFGSGPISQSLVRNFLERSRLHLVDFRVSDYTTYPEISPSPLVTHCNRWRHVSIGGSVQFVCESFLQPLIECGNTPSSLISLDLTSYLSESPFKIHIAFPSLQSLNLCGFVLDFETPQYTVTTLYLSKVTSYDVLQVLLALPNVESLKLEDIEEYGIDYGSPIVLNKIETLTLTNHIAESFLAATNCPHLTCLCLGNTHASAFQSIISFLDRSHCVLTHLVLKFVSCNRAELLWLFKSVPSLTQLDVKEQFMLSHERNAMKWTLRLLVVGHQYLGSQEAKATSEISDDEDGSYSADEGSESEQDHNNLQELLLPQLAELNLDLRPRNKLLLDVVRSRRPVLENSLGDSTNRTCLQTLRIGCPDPHTIGPAISQQFEDLRKILEPFKEGGMNVEFCNR</sequence>
<accession>A0AA38PHV4</accession>
<dbReference type="SUPFAM" id="SSF52047">
    <property type="entry name" value="RNI-like"/>
    <property type="match status" value="1"/>
</dbReference>
<protein>
    <recommendedName>
        <fullName evidence="5">F-box domain-containing protein</fullName>
    </recommendedName>
</protein>
<evidence type="ECO:0000256" key="1">
    <source>
        <dbReference type="SAM" id="Coils"/>
    </source>
</evidence>
<dbReference type="Proteomes" id="UP001163846">
    <property type="component" value="Unassembled WGS sequence"/>
</dbReference>
<evidence type="ECO:0000256" key="2">
    <source>
        <dbReference type="SAM" id="MobiDB-lite"/>
    </source>
</evidence>
<dbReference type="InterPro" id="IPR032675">
    <property type="entry name" value="LRR_dom_sf"/>
</dbReference>
<evidence type="ECO:0000313" key="3">
    <source>
        <dbReference type="EMBL" id="KAJ3843230.1"/>
    </source>
</evidence>
<dbReference type="EMBL" id="MU805981">
    <property type="protein sequence ID" value="KAJ3843230.1"/>
    <property type="molecule type" value="Genomic_DNA"/>
</dbReference>
<name>A0AA38PHV4_9AGAR</name>
<feature type="compositionally biased region" description="Acidic residues" evidence="2">
    <location>
        <begin position="466"/>
        <end position="482"/>
    </location>
</feature>
<keyword evidence="1" id="KW-0175">Coiled coil</keyword>
<gene>
    <name evidence="3" type="ORF">F5878DRAFT_304915</name>
</gene>
<reference evidence="3" key="1">
    <citation type="submission" date="2022-08" db="EMBL/GenBank/DDBJ databases">
        <authorList>
            <consortium name="DOE Joint Genome Institute"/>
            <person name="Min B."/>
            <person name="Riley R."/>
            <person name="Sierra-Patev S."/>
            <person name="Naranjo-Ortiz M."/>
            <person name="Looney B."/>
            <person name="Konkel Z."/>
            <person name="Slot J.C."/>
            <person name="Sakamoto Y."/>
            <person name="Steenwyk J.L."/>
            <person name="Rokas A."/>
            <person name="Carro J."/>
            <person name="Camarero S."/>
            <person name="Ferreira P."/>
            <person name="Molpeceres G."/>
            <person name="Ruiz-Duenas F.J."/>
            <person name="Serrano A."/>
            <person name="Henrissat B."/>
            <person name="Drula E."/>
            <person name="Hughes K.W."/>
            <person name="Mata J.L."/>
            <person name="Ishikawa N.K."/>
            <person name="Vargas-Isla R."/>
            <person name="Ushijima S."/>
            <person name="Smith C.A."/>
            <person name="Ahrendt S."/>
            <person name="Andreopoulos W."/>
            <person name="He G."/>
            <person name="Labutti K."/>
            <person name="Lipzen A."/>
            <person name="Ng V."/>
            <person name="Sandor L."/>
            <person name="Barry K."/>
            <person name="Martinez A.T."/>
            <person name="Xiao Y."/>
            <person name="Gibbons J.G."/>
            <person name="Terashima K."/>
            <person name="Hibbett D.S."/>
            <person name="Grigoriev I.V."/>
        </authorList>
    </citation>
    <scope>NUCLEOTIDE SEQUENCE</scope>
    <source>
        <strain evidence="3">TFB9207</strain>
    </source>
</reference>
<feature type="coiled-coil region" evidence="1">
    <location>
        <begin position="61"/>
        <end position="95"/>
    </location>
</feature>
<proteinExistence type="predicted"/>